<keyword evidence="2" id="KW-1185">Reference proteome</keyword>
<dbReference type="AlphaFoldDB" id="A0A314YCR0"/>
<protein>
    <submittedName>
        <fullName evidence="1">Uncharacterized protein</fullName>
    </submittedName>
</protein>
<organism evidence="1 2">
    <name type="scientific">Prunus yedoensis var. nudiflora</name>
    <dbReference type="NCBI Taxonomy" id="2094558"/>
    <lineage>
        <taxon>Eukaryota</taxon>
        <taxon>Viridiplantae</taxon>
        <taxon>Streptophyta</taxon>
        <taxon>Embryophyta</taxon>
        <taxon>Tracheophyta</taxon>
        <taxon>Spermatophyta</taxon>
        <taxon>Magnoliopsida</taxon>
        <taxon>eudicotyledons</taxon>
        <taxon>Gunneridae</taxon>
        <taxon>Pentapetalae</taxon>
        <taxon>rosids</taxon>
        <taxon>fabids</taxon>
        <taxon>Rosales</taxon>
        <taxon>Rosaceae</taxon>
        <taxon>Amygdaloideae</taxon>
        <taxon>Amygdaleae</taxon>
        <taxon>Prunus</taxon>
    </lineage>
</organism>
<evidence type="ECO:0000313" key="2">
    <source>
        <dbReference type="Proteomes" id="UP000250321"/>
    </source>
</evidence>
<evidence type="ECO:0000313" key="1">
    <source>
        <dbReference type="EMBL" id="PQQ05182.1"/>
    </source>
</evidence>
<gene>
    <name evidence="1" type="ORF">Pyn_40217</name>
</gene>
<dbReference type="EMBL" id="PJQY01001125">
    <property type="protein sequence ID" value="PQQ05182.1"/>
    <property type="molecule type" value="Genomic_DNA"/>
</dbReference>
<comment type="caution">
    <text evidence="1">The sequence shown here is derived from an EMBL/GenBank/DDBJ whole genome shotgun (WGS) entry which is preliminary data.</text>
</comment>
<accession>A0A314YCR0</accession>
<proteinExistence type="predicted"/>
<name>A0A314YCR0_PRUYE</name>
<reference evidence="1 2" key="1">
    <citation type="submission" date="2018-02" db="EMBL/GenBank/DDBJ databases">
        <title>Draft genome of wild Prunus yedoensis var. nudiflora.</title>
        <authorList>
            <person name="Baek S."/>
            <person name="Kim J.-H."/>
            <person name="Choi K."/>
            <person name="Kim G.-B."/>
            <person name="Cho A."/>
            <person name="Jang H."/>
            <person name="Shin C.-H."/>
            <person name="Yu H.-J."/>
            <person name="Mun J.-H."/>
        </authorList>
    </citation>
    <scope>NUCLEOTIDE SEQUENCE [LARGE SCALE GENOMIC DNA]</scope>
    <source>
        <strain evidence="2">cv. Jeju island</strain>
        <tissue evidence="1">Leaf</tissue>
    </source>
</reference>
<dbReference type="Proteomes" id="UP000250321">
    <property type="component" value="Unassembled WGS sequence"/>
</dbReference>
<sequence length="49" mass="5226">MEGLYDTSLIFFDGGIAQINKVMSCARKPFGRGLGGFHVPTARGAVELP</sequence>